<sequence length="315" mass="34729">MRRSRTTATSHPTSFDFVVQSPAVLARSRQVDLPEVKDVPLPLARRPRKAKAPSPTPANPPSPTFPGFLPHPEELHPLDQSLGFREQPQSSLRQSQGPSLVVDSQTFRSEDPVSSDDEPEIEFQTALGATKFFSSSPLSPIPTTPSPASSHKSPQEESELGVNPRQLASTLSLLSIHADDDLPPDYETAANSSQQTSRLITPLVETRPFIAPSPLQIFSAEFLSSFTLPTIPRPRTPSQPTPSPTTLVPHIAMATRTTMPTRSQKNAPKFDPEEPRTLNRYFQDLEELFTNCGITGEAEKKKYATTYFISKKVLH</sequence>
<feature type="compositionally biased region" description="Pro residues" evidence="1">
    <location>
        <begin position="54"/>
        <end position="64"/>
    </location>
</feature>
<dbReference type="AlphaFoldDB" id="A0AAD5UQ76"/>
<feature type="region of interest" description="Disordered" evidence="1">
    <location>
        <begin position="27"/>
        <end position="119"/>
    </location>
</feature>
<reference evidence="2" key="1">
    <citation type="submission" date="2022-07" db="EMBL/GenBank/DDBJ databases">
        <title>Genome Sequence of Physisporinus lineatus.</title>
        <authorList>
            <person name="Buettner E."/>
        </authorList>
    </citation>
    <scope>NUCLEOTIDE SEQUENCE</scope>
    <source>
        <strain evidence="2">VT162</strain>
    </source>
</reference>
<name>A0AAD5UQ76_9APHY</name>
<evidence type="ECO:0000313" key="2">
    <source>
        <dbReference type="EMBL" id="KAJ3473471.1"/>
    </source>
</evidence>
<organism evidence="2 3">
    <name type="scientific">Meripilus lineatus</name>
    <dbReference type="NCBI Taxonomy" id="2056292"/>
    <lineage>
        <taxon>Eukaryota</taxon>
        <taxon>Fungi</taxon>
        <taxon>Dikarya</taxon>
        <taxon>Basidiomycota</taxon>
        <taxon>Agaricomycotina</taxon>
        <taxon>Agaricomycetes</taxon>
        <taxon>Polyporales</taxon>
        <taxon>Meripilaceae</taxon>
        <taxon>Meripilus</taxon>
    </lineage>
</organism>
<accession>A0AAD5UQ76</accession>
<feature type="region of interest" description="Disordered" evidence="1">
    <location>
        <begin position="133"/>
        <end position="162"/>
    </location>
</feature>
<keyword evidence="3" id="KW-1185">Reference proteome</keyword>
<comment type="caution">
    <text evidence="2">The sequence shown here is derived from an EMBL/GenBank/DDBJ whole genome shotgun (WGS) entry which is preliminary data.</text>
</comment>
<feature type="compositionally biased region" description="Polar residues" evidence="1">
    <location>
        <begin position="1"/>
        <end position="13"/>
    </location>
</feature>
<evidence type="ECO:0000313" key="3">
    <source>
        <dbReference type="Proteomes" id="UP001212997"/>
    </source>
</evidence>
<dbReference type="EMBL" id="JANAWD010001380">
    <property type="protein sequence ID" value="KAJ3473471.1"/>
    <property type="molecule type" value="Genomic_DNA"/>
</dbReference>
<gene>
    <name evidence="2" type="ORF">NLI96_g12986</name>
</gene>
<feature type="region of interest" description="Disordered" evidence="1">
    <location>
        <begin position="1"/>
        <end position="20"/>
    </location>
</feature>
<protein>
    <submittedName>
        <fullName evidence="2">Uncharacterized protein</fullName>
    </submittedName>
</protein>
<evidence type="ECO:0000256" key="1">
    <source>
        <dbReference type="SAM" id="MobiDB-lite"/>
    </source>
</evidence>
<proteinExistence type="predicted"/>
<dbReference type="Proteomes" id="UP001212997">
    <property type="component" value="Unassembled WGS sequence"/>
</dbReference>
<feature type="compositionally biased region" description="Polar residues" evidence="1">
    <location>
        <begin position="87"/>
        <end position="107"/>
    </location>
</feature>
<feature type="compositionally biased region" description="Basic and acidic residues" evidence="1">
    <location>
        <begin position="29"/>
        <end position="38"/>
    </location>
</feature>